<keyword evidence="4 7" id="KW-1133">Transmembrane helix</keyword>
<evidence type="ECO:0000256" key="6">
    <source>
        <dbReference type="ARBA" id="ARBA00038076"/>
    </source>
</evidence>
<comment type="caution">
    <text evidence="10">The sequence shown here is derived from an EMBL/GenBank/DDBJ whole genome shotgun (WGS) entry which is preliminary data.</text>
</comment>
<feature type="transmembrane region" description="Helical" evidence="7">
    <location>
        <begin position="366"/>
        <end position="388"/>
    </location>
</feature>
<dbReference type="Pfam" id="PF12704">
    <property type="entry name" value="MacB_PCD"/>
    <property type="match status" value="1"/>
</dbReference>
<feature type="transmembrane region" description="Helical" evidence="7">
    <location>
        <begin position="21"/>
        <end position="42"/>
    </location>
</feature>
<evidence type="ECO:0000313" key="10">
    <source>
        <dbReference type="EMBL" id="MBE9041070.1"/>
    </source>
</evidence>
<evidence type="ECO:0000259" key="8">
    <source>
        <dbReference type="Pfam" id="PF02687"/>
    </source>
</evidence>
<dbReference type="GO" id="GO:0022857">
    <property type="term" value="F:transmembrane transporter activity"/>
    <property type="evidence" value="ECO:0007669"/>
    <property type="project" value="TreeGrafter"/>
</dbReference>
<name>A0A928W0J3_9CYAN</name>
<organism evidence="10 11">
    <name type="scientific">Zarconia navalis LEGE 11467</name>
    <dbReference type="NCBI Taxonomy" id="1828826"/>
    <lineage>
        <taxon>Bacteria</taxon>
        <taxon>Bacillati</taxon>
        <taxon>Cyanobacteriota</taxon>
        <taxon>Cyanophyceae</taxon>
        <taxon>Oscillatoriophycideae</taxon>
        <taxon>Oscillatoriales</taxon>
        <taxon>Oscillatoriales incertae sedis</taxon>
        <taxon>Zarconia</taxon>
        <taxon>Zarconia navalis</taxon>
    </lineage>
</organism>
<comment type="subcellular location">
    <subcellularLocation>
        <location evidence="1">Cell membrane</location>
        <topology evidence="1">Multi-pass membrane protein</topology>
    </subcellularLocation>
</comment>
<dbReference type="EMBL" id="JADEXN010000147">
    <property type="protein sequence ID" value="MBE9041070.1"/>
    <property type="molecule type" value="Genomic_DNA"/>
</dbReference>
<dbReference type="InterPro" id="IPR003838">
    <property type="entry name" value="ABC3_permease_C"/>
</dbReference>
<dbReference type="GO" id="GO:0005886">
    <property type="term" value="C:plasma membrane"/>
    <property type="evidence" value="ECO:0007669"/>
    <property type="project" value="UniProtKB-SubCell"/>
</dbReference>
<feature type="domain" description="ABC3 transporter permease C-terminal" evidence="8">
    <location>
        <begin position="285"/>
        <end position="398"/>
    </location>
</feature>
<feature type="domain" description="MacB-like periplasmic core" evidence="9">
    <location>
        <begin position="21"/>
        <end position="247"/>
    </location>
</feature>
<dbReference type="RefSeq" id="WP_264321298.1">
    <property type="nucleotide sequence ID" value="NZ_JADEXN010000147.1"/>
</dbReference>
<keyword evidence="3 7" id="KW-0812">Transmembrane</keyword>
<dbReference type="PANTHER" id="PTHR30572:SF4">
    <property type="entry name" value="ABC TRANSPORTER PERMEASE YTRF"/>
    <property type="match status" value="1"/>
</dbReference>
<keyword evidence="2" id="KW-1003">Cell membrane</keyword>
<dbReference type="Pfam" id="PF02687">
    <property type="entry name" value="FtsX"/>
    <property type="match status" value="1"/>
</dbReference>
<sequence>MNTFESFKMAAQTLVANKMRSSLTMLGIIIGNASVIAMIGVGEGAQKFVSDQVSSLGSNLLFILPGSPEAQSRPVFSPQTLVLEDAIAIAEQVPSVKEVAPQLNSSELVTYRNKNVSTLIYGTTPELLSVRDFDVARGRFLTNLDLKRNQQVVAIGSELANQLFGNMNPLGEQIRIKNVSFTVIGVMQPKGSSFGTNLDETAFLPVTTMANRIVGKNSPYGLSVTFINVSIEDENKMSAAQFQIENLLRLRHQFTDEDDFTVRNQQDLQETTGAITGALKVMLAAIASISLLVGGIGIMNIMLVSVTERTQEIGLRKAVGASARDILVQFTIEAVILSIVGGAIGTGVGVSGILAVSNFSDFDAGVSPVAIALATGVSGGIGLFFGVFPAQRAAKLDPIVALRTA</sequence>
<evidence type="ECO:0000256" key="7">
    <source>
        <dbReference type="SAM" id="Phobius"/>
    </source>
</evidence>
<protein>
    <submittedName>
        <fullName evidence="10">ABC transporter permease</fullName>
    </submittedName>
</protein>
<evidence type="ECO:0000256" key="1">
    <source>
        <dbReference type="ARBA" id="ARBA00004651"/>
    </source>
</evidence>
<proteinExistence type="inferred from homology"/>
<evidence type="ECO:0000256" key="5">
    <source>
        <dbReference type="ARBA" id="ARBA00023136"/>
    </source>
</evidence>
<evidence type="ECO:0000259" key="9">
    <source>
        <dbReference type="Pfam" id="PF12704"/>
    </source>
</evidence>
<dbReference type="InterPro" id="IPR050250">
    <property type="entry name" value="Macrolide_Exporter_MacB"/>
</dbReference>
<evidence type="ECO:0000256" key="2">
    <source>
        <dbReference type="ARBA" id="ARBA00022475"/>
    </source>
</evidence>
<evidence type="ECO:0000256" key="4">
    <source>
        <dbReference type="ARBA" id="ARBA00022989"/>
    </source>
</evidence>
<keyword evidence="11" id="KW-1185">Reference proteome</keyword>
<keyword evidence="5 7" id="KW-0472">Membrane</keyword>
<dbReference type="PANTHER" id="PTHR30572">
    <property type="entry name" value="MEMBRANE COMPONENT OF TRANSPORTER-RELATED"/>
    <property type="match status" value="1"/>
</dbReference>
<dbReference type="InterPro" id="IPR025857">
    <property type="entry name" value="MacB_PCD"/>
</dbReference>
<feature type="transmembrane region" description="Helical" evidence="7">
    <location>
        <begin position="327"/>
        <end position="354"/>
    </location>
</feature>
<evidence type="ECO:0000256" key="3">
    <source>
        <dbReference type="ARBA" id="ARBA00022692"/>
    </source>
</evidence>
<reference evidence="10" key="1">
    <citation type="submission" date="2020-10" db="EMBL/GenBank/DDBJ databases">
        <authorList>
            <person name="Castelo-Branco R."/>
            <person name="Eusebio N."/>
            <person name="Adriana R."/>
            <person name="Vieira A."/>
            <person name="Brugerolle De Fraissinette N."/>
            <person name="Rezende De Castro R."/>
            <person name="Schneider M.P."/>
            <person name="Vasconcelos V."/>
            <person name="Leao P.N."/>
        </authorList>
    </citation>
    <scope>NUCLEOTIDE SEQUENCE</scope>
    <source>
        <strain evidence="10">LEGE 11467</strain>
    </source>
</reference>
<dbReference type="Proteomes" id="UP000621799">
    <property type="component" value="Unassembled WGS sequence"/>
</dbReference>
<accession>A0A928W0J3</accession>
<dbReference type="AlphaFoldDB" id="A0A928W0J3"/>
<comment type="similarity">
    <text evidence="6">Belongs to the ABC-4 integral membrane protein family.</text>
</comment>
<evidence type="ECO:0000313" key="11">
    <source>
        <dbReference type="Proteomes" id="UP000621799"/>
    </source>
</evidence>
<feature type="transmembrane region" description="Helical" evidence="7">
    <location>
        <begin position="281"/>
        <end position="306"/>
    </location>
</feature>
<gene>
    <name evidence="10" type="ORF">IQ235_09790</name>
</gene>